<dbReference type="AlphaFoldDB" id="A0ABD5R791"/>
<evidence type="ECO:0000313" key="4">
    <source>
        <dbReference type="EMBL" id="MFC5365924.1"/>
    </source>
</evidence>
<feature type="domain" description="DUF7344" evidence="3">
    <location>
        <begin position="17"/>
        <end position="96"/>
    </location>
</feature>
<organism evidence="4 5">
    <name type="scientific">Salinirubrum litoreum</name>
    <dbReference type="NCBI Taxonomy" id="1126234"/>
    <lineage>
        <taxon>Archaea</taxon>
        <taxon>Methanobacteriati</taxon>
        <taxon>Methanobacteriota</taxon>
        <taxon>Stenosarchaea group</taxon>
        <taxon>Halobacteria</taxon>
        <taxon>Halobacteriales</taxon>
        <taxon>Haloferacaceae</taxon>
        <taxon>Salinirubrum</taxon>
    </lineage>
</organism>
<dbReference type="InterPro" id="IPR055768">
    <property type="entry name" value="DUF7344"/>
</dbReference>
<reference evidence="4 5" key="1">
    <citation type="journal article" date="2019" name="Int. J. Syst. Evol. Microbiol.">
        <title>The Global Catalogue of Microorganisms (GCM) 10K type strain sequencing project: providing services to taxonomists for standard genome sequencing and annotation.</title>
        <authorList>
            <consortium name="The Broad Institute Genomics Platform"/>
            <consortium name="The Broad Institute Genome Sequencing Center for Infectious Disease"/>
            <person name="Wu L."/>
            <person name="Ma J."/>
        </authorList>
    </citation>
    <scope>NUCLEOTIDE SEQUENCE [LARGE SCALE GENOMIC DNA]</scope>
    <source>
        <strain evidence="4 5">CGMCC 1.12237</strain>
    </source>
</reference>
<dbReference type="Proteomes" id="UP001596201">
    <property type="component" value="Unassembled WGS sequence"/>
</dbReference>
<evidence type="ECO:0000256" key="2">
    <source>
        <dbReference type="SAM" id="Phobius"/>
    </source>
</evidence>
<dbReference type="Gene3D" id="1.10.10.10">
    <property type="entry name" value="Winged helix-like DNA-binding domain superfamily/Winged helix DNA-binding domain"/>
    <property type="match status" value="1"/>
</dbReference>
<dbReference type="SUPFAM" id="SSF46785">
    <property type="entry name" value="Winged helix' DNA-binding domain"/>
    <property type="match status" value="1"/>
</dbReference>
<protein>
    <submittedName>
        <fullName evidence="4">Helix-turn-helix transcriptional regulator</fullName>
    </submittedName>
</protein>
<comment type="caution">
    <text evidence="4">The sequence shown here is derived from an EMBL/GenBank/DDBJ whole genome shotgun (WGS) entry which is preliminary data.</text>
</comment>
<dbReference type="EMBL" id="JBHSKX010000001">
    <property type="protein sequence ID" value="MFC5365924.1"/>
    <property type="molecule type" value="Genomic_DNA"/>
</dbReference>
<keyword evidence="2" id="KW-0472">Membrane</keyword>
<dbReference type="InterPro" id="IPR036388">
    <property type="entry name" value="WH-like_DNA-bd_sf"/>
</dbReference>
<keyword evidence="2" id="KW-0812">Transmembrane</keyword>
<dbReference type="InterPro" id="IPR036390">
    <property type="entry name" value="WH_DNA-bd_sf"/>
</dbReference>
<keyword evidence="5" id="KW-1185">Reference proteome</keyword>
<sequence>MSRTRPGESELSKDVIFSMLSNQRRRHVLHYLKRNDGPATIRDLAEQIAAWENGVEIQALNYKQRKRVYTSLHQTHLPKLDDCGIVEYNRDRGVVTLTEKVSELDVYLEVVPKNDIPWSDYYLGLAGVGLALVVAAWLDIAPFTLLPDIAYAALVTVVLGISAGFHALNSRRNLLGGTDRPADAGPPTAGTTGADDD</sequence>
<evidence type="ECO:0000259" key="3">
    <source>
        <dbReference type="Pfam" id="PF24035"/>
    </source>
</evidence>
<feature type="transmembrane region" description="Helical" evidence="2">
    <location>
        <begin position="149"/>
        <end position="168"/>
    </location>
</feature>
<accession>A0ABD5R791</accession>
<dbReference type="Pfam" id="PF24035">
    <property type="entry name" value="DUF7344"/>
    <property type="match status" value="1"/>
</dbReference>
<name>A0ABD5R791_9EURY</name>
<keyword evidence="2" id="KW-1133">Transmembrane helix</keyword>
<feature type="transmembrane region" description="Helical" evidence="2">
    <location>
        <begin position="121"/>
        <end position="143"/>
    </location>
</feature>
<feature type="region of interest" description="Disordered" evidence="1">
    <location>
        <begin position="176"/>
        <end position="197"/>
    </location>
</feature>
<gene>
    <name evidence="4" type="ORF">ACFPJ5_03175</name>
</gene>
<proteinExistence type="predicted"/>
<evidence type="ECO:0000313" key="5">
    <source>
        <dbReference type="Proteomes" id="UP001596201"/>
    </source>
</evidence>
<dbReference type="RefSeq" id="WP_227228740.1">
    <property type="nucleotide sequence ID" value="NZ_JAJCVJ010000001.1"/>
</dbReference>
<evidence type="ECO:0000256" key="1">
    <source>
        <dbReference type="SAM" id="MobiDB-lite"/>
    </source>
</evidence>